<evidence type="ECO:0000256" key="1">
    <source>
        <dbReference type="SAM" id="Phobius"/>
    </source>
</evidence>
<gene>
    <name evidence="2" type="ORF">BWGO95_03340</name>
</gene>
<accession>A0A1G4EMY5</accession>
<evidence type="ECO:0000313" key="3">
    <source>
        <dbReference type="Proteomes" id="UP000195696"/>
    </source>
</evidence>
<reference evidence="2 3" key="1">
    <citation type="submission" date="2016-08" db="EMBL/GenBank/DDBJ databases">
        <authorList>
            <person name="Seilhamer J.J."/>
        </authorList>
    </citation>
    <scope>NUCLEOTIDE SEQUENCE [LARGE SCALE GENOMIC DNA]</scope>
    <source>
        <strain evidence="2 3">SDA_GO95</strain>
    </source>
</reference>
<name>A0A1G4EMY5_BACMY</name>
<proteinExistence type="predicted"/>
<organism evidence="2 3">
    <name type="scientific">Bacillus mycoides</name>
    <dbReference type="NCBI Taxonomy" id="1405"/>
    <lineage>
        <taxon>Bacteria</taxon>
        <taxon>Bacillati</taxon>
        <taxon>Bacillota</taxon>
        <taxon>Bacilli</taxon>
        <taxon>Bacillales</taxon>
        <taxon>Bacillaceae</taxon>
        <taxon>Bacillus</taxon>
        <taxon>Bacillus cereus group</taxon>
    </lineage>
</organism>
<evidence type="ECO:0000313" key="2">
    <source>
        <dbReference type="EMBL" id="SCB69188.1"/>
    </source>
</evidence>
<protein>
    <submittedName>
        <fullName evidence="2">Uncharacterized protein</fullName>
    </submittedName>
</protein>
<dbReference type="Proteomes" id="UP000195696">
    <property type="component" value="Unassembled WGS sequence"/>
</dbReference>
<dbReference type="AlphaFoldDB" id="A0A1G4EMY5"/>
<keyword evidence="1" id="KW-1133">Transmembrane helix</keyword>
<dbReference type="EMBL" id="FMAK01000037">
    <property type="protein sequence ID" value="SCB69188.1"/>
    <property type="molecule type" value="Genomic_DNA"/>
</dbReference>
<sequence>MNQLIYQINSYSSRTEVKWAIVKNGYIVIFPIFVVGVVIK</sequence>
<keyword evidence="1" id="KW-0472">Membrane</keyword>
<feature type="transmembrane region" description="Helical" evidence="1">
    <location>
        <begin position="20"/>
        <end position="39"/>
    </location>
</feature>
<keyword evidence="1" id="KW-0812">Transmembrane</keyword>